<dbReference type="EMBL" id="OZ021736">
    <property type="protein sequence ID" value="CAK9315565.1"/>
    <property type="molecule type" value="Genomic_DNA"/>
</dbReference>
<keyword evidence="2" id="KW-1185">Reference proteome</keyword>
<feature type="non-terminal residue" evidence="1">
    <location>
        <position position="93"/>
    </location>
</feature>
<protein>
    <submittedName>
        <fullName evidence="1">Uncharacterized protein</fullName>
    </submittedName>
</protein>
<gene>
    <name evidence="1" type="ORF">CITCOLO1_LOCUS7364</name>
</gene>
<evidence type="ECO:0000313" key="1">
    <source>
        <dbReference type="EMBL" id="CAK9315565.1"/>
    </source>
</evidence>
<accession>A0ABP0Y773</accession>
<name>A0ABP0Y773_9ROSI</name>
<reference evidence="1 2" key="1">
    <citation type="submission" date="2024-03" db="EMBL/GenBank/DDBJ databases">
        <authorList>
            <person name="Gkanogiannis A."/>
            <person name="Becerra Lopez-Lavalle L."/>
        </authorList>
    </citation>
    <scope>NUCLEOTIDE SEQUENCE [LARGE SCALE GENOMIC DNA]</scope>
</reference>
<organism evidence="1 2">
    <name type="scientific">Citrullus colocynthis</name>
    <name type="common">colocynth</name>
    <dbReference type="NCBI Taxonomy" id="252529"/>
    <lineage>
        <taxon>Eukaryota</taxon>
        <taxon>Viridiplantae</taxon>
        <taxon>Streptophyta</taxon>
        <taxon>Embryophyta</taxon>
        <taxon>Tracheophyta</taxon>
        <taxon>Spermatophyta</taxon>
        <taxon>Magnoliopsida</taxon>
        <taxon>eudicotyledons</taxon>
        <taxon>Gunneridae</taxon>
        <taxon>Pentapetalae</taxon>
        <taxon>rosids</taxon>
        <taxon>fabids</taxon>
        <taxon>Cucurbitales</taxon>
        <taxon>Cucurbitaceae</taxon>
        <taxon>Benincaseae</taxon>
        <taxon>Citrullus</taxon>
    </lineage>
</organism>
<dbReference type="Proteomes" id="UP001642487">
    <property type="component" value="Chromosome 2"/>
</dbReference>
<proteinExistence type="predicted"/>
<sequence>MTKNSNLHAADGVVNAWTHEQRSSITTQERSFEWRLALRTTRWTISRRPQLNTALRPQIGGGVRRLTEWRPTTMANDNLQMTVTCRPRRHRAR</sequence>
<evidence type="ECO:0000313" key="2">
    <source>
        <dbReference type="Proteomes" id="UP001642487"/>
    </source>
</evidence>